<name>A0A917QW26_9ACTN</name>
<dbReference type="InterPro" id="IPR022029">
    <property type="entry name" value="YoaR-like_PG-bd"/>
</dbReference>
<feature type="compositionally biased region" description="Pro residues" evidence="1">
    <location>
        <begin position="69"/>
        <end position="100"/>
    </location>
</feature>
<dbReference type="EMBL" id="BMNT01000005">
    <property type="protein sequence ID" value="GGK70612.1"/>
    <property type="molecule type" value="Genomic_DNA"/>
</dbReference>
<feature type="compositionally biased region" description="Polar residues" evidence="1">
    <location>
        <begin position="695"/>
        <end position="706"/>
    </location>
</feature>
<dbReference type="InterPro" id="IPR052913">
    <property type="entry name" value="Glycopeptide_resist_protein"/>
</dbReference>
<reference evidence="4" key="2">
    <citation type="submission" date="2020-09" db="EMBL/GenBank/DDBJ databases">
        <authorList>
            <person name="Sun Q."/>
            <person name="Ohkuma M."/>
        </authorList>
    </citation>
    <scope>NUCLEOTIDE SEQUENCE</scope>
    <source>
        <strain evidence="4">JCM 13064</strain>
    </source>
</reference>
<feature type="transmembrane region" description="Helical" evidence="2">
    <location>
        <begin position="142"/>
        <end position="164"/>
    </location>
</feature>
<dbReference type="Pfam" id="PF04294">
    <property type="entry name" value="VanW"/>
    <property type="match status" value="1"/>
</dbReference>
<feature type="domain" description="YoaR-like putative peptidoglycan binding" evidence="3">
    <location>
        <begin position="215"/>
        <end position="316"/>
    </location>
</feature>
<feature type="region of interest" description="Disordered" evidence="1">
    <location>
        <begin position="1"/>
        <end position="131"/>
    </location>
</feature>
<feature type="compositionally biased region" description="Polar residues" evidence="1">
    <location>
        <begin position="755"/>
        <end position="772"/>
    </location>
</feature>
<dbReference type="Pfam" id="PF12229">
    <property type="entry name" value="PG_binding_4"/>
    <property type="match status" value="1"/>
</dbReference>
<dbReference type="PANTHER" id="PTHR35788:SF1">
    <property type="entry name" value="EXPORTED PROTEIN"/>
    <property type="match status" value="1"/>
</dbReference>
<keyword evidence="5" id="KW-1185">Reference proteome</keyword>
<feature type="region of interest" description="Disordered" evidence="1">
    <location>
        <begin position="667"/>
        <end position="802"/>
    </location>
</feature>
<organism evidence="4 5">
    <name type="scientific">Sphaerisporangium melleum</name>
    <dbReference type="NCBI Taxonomy" id="321316"/>
    <lineage>
        <taxon>Bacteria</taxon>
        <taxon>Bacillati</taxon>
        <taxon>Actinomycetota</taxon>
        <taxon>Actinomycetes</taxon>
        <taxon>Streptosporangiales</taxon>
        <taxon>Streptosporangiaceae</taxon>
        <taxon>Sphaerisporangium</taxon>
    </lineage>
</organism>
<protein>
    <recommendedName>
        <fullName evidence="3">YoaR-like putative peptidoglycan binding domain-containing protein</fullName>
    </recommendedName>
</protein>
<keyword evidence="2" id="KW-0812">Transmembrane</keyword>
<accession>A0A917QW26</accession>
<keyword evidence="2" id="KW-0472">Membrane</keyword>
<dbReference type="AlphaFoldDB" id="A0A917QW26"/>
<dbReference type="PANTHER" id="PTHR35788">
    <property type="entry name" value="EXPORTED PROTEIN-RELATED"/>
    <property type="match status" value="1"/>
</dbReference>
<dbReference type="Proteomes" id="UP000645217">
    <property type="component" value="Unassembled WGS sequence"/>
</dbReference>
<feature type="compositionally biased region" description="Basic and acidic residues" evidence="1">
    <location>
        <begin position="739"/>
        <end position="751"/>
    </location>
</feature>
<evidence type="ECO:0000256" key="1">
    <source>
        <dbReference type="SAM" id="MobiDB-lite"/>
    </source>
</evidence>
<comment type="caution">
    <text evidence="4">The sequence shown here is derived from an EMBL/GenBank/DDBJ whole genome shotgun (WGS) entry which is preliminary data.</text>
</comment>
<evidence type="ECO:0000256" key="2">
    <source>
        <dbReference type="SAM" id="Phobius"/>
    </source>
</evidence>
<gene>
    <name evidence="4" type="ORF">GCM10007964_11880</name>
</gene>
<dbReference type="RefSeq" id="WP_189161915.1">
    <property type="nucleotide sequence ID" value="NZ_BMNT01000005.1"/>
</dbReference>
<feature type="region of interest" description="Disordered" evidence="1">
    <location>
        <begin position="626"/>
        <end position="653"/>
    </location>
</feature>
<feature type="compositionally biased region" description="Basic and acidic residues" evidence="1">
    <location>
        <begin position="31"/>
        <end position="48"/>
    </location>
</feature>
<reference evidence="4" key="1">
    <citation type="journal article" date="2014" name="Int. J. Syst. Evol. Microbiol.">
        <title>Complete genome sequence of Corynebacterium casei LMG S-19264T (=DSM 44701T), isolated from a smear-ripened cheese.</title>
        <authorList>
            <consortium name="US DOE Joint Genome Institute (JGI-PGF)"/>
            <person name="Walter F."/>
            <person name="Albersmeier A."/>
            <person name="Kalinowski J."/>
            <person name="Ruckert C."/>
        </authorList>
    </citation>
    <scope>NUCLEOTIDE SEQUENCE</scope>
    <source>
        <strain evidence="4">JCM 13064</strain>
    </source>
</reference>
<dbReference type="InterPro" id="IPR007391">
    <property type="entry name" value="Vancomycin_resist_VanW"/>
</dbReference>
<keyword evidence="2" id="KW-1133">Transmembrane helix</keyword>
<evidence type="ECO:0000259" key="3">
    <source>
        <dbReference type="Pfam" id="PF12229"/>
    </source>
</evidence>
<evidence type="ECO:0000313" key="5">
    <source>
        <dbReference type="Proteomes" id="UP000645217"/>
    </source>
</evidence>
<sequence>MRNAGASIDPPPDPFAAVRPDSPVALPVDRQYSKDSGDRRGQAPGERKKLPRGVSPLPPGVSPEIFATTPPPFAATPPPPGTPPKPPVTLPPPPAGPAEPWPVKGNPRARRPVGEQKPASGHQNLDDEAESPALRRRLRGPLLAAGALGLLLVIAYLVPAALMWGKVPPGTHVRDLPIGGLSATQAIERLHERYDGKDQQAVGLLLDGRRVAVLDPREAGLTIDIEATVGDVDTGFPSPMSVWQSFTGERQLPLRVSINQRKLNDRVRRIAREIDRPVREGAIVYKSATPQVLTPQEGLRLDQAKTADAIKRAFVDAPASVVLPVGEVRPKVAAATFDGALVTARRAVADPITLVNGGRRVTLSPKVIAAHLTFTADHRGQVRPVFDARKAVAGLEVRLVGVAEAVREAGFVIDGETPRLVHARVGKGVDTARLAEAVARVIAGGGHRTIPVSLAVTKPTLTDAAAMRLGIREKVASAATSYTCCAARVTNIRKAAALVDGKVVRPGETFSLNEAIGDPAAQKFVRAQAIEGDRLVIAVGGGLSQFATTLYNAAFLAGMQEVDRTPYPFHVSGYPEGRDASVSYPDHDLRWRNDTDHGVLIKASATGTSVTVSLWSTRTYDRIEAETTVRSNPTEPETRTDTDPSCIPMNGTPGFTVTVTRVFRKDGKTVKKDKPQTTVYDPAPKVICRPARSTGPFQQDGDNAGTQLPPPGQDDDPSANGRKGDGRPDPGTPVTPKSDNGDKNRDNRDDNGNDPQSSSPHRNADPTPTATPSGGDEAPNGTNGTNGGGKKSGDDLNSNDPA</sequence>
<evidence type="ECO:0000313" key="4">
    <source>
        <dbReference type="EMBL" id="GGK70612.1"/>
    </source>
</evidence>
<proteinExistence type="predicted"/>